<comment type="similarity">
    <text evidence="4">Belongs to the cyclic nucleotide phosphodiesterase class-III family.</text>
</comment>
<evidence type="ECO:0000313" key="7">
    <source>
        <dbReference type="Proteomes" id="UP000199506"/>
    </source>
</evidence>
<evidence type="ECO:0000256" key="2">
    <source>
        <dbReference type="ARBA" id="ARBA00022801"/>
    </source>
</evidence>
<dbReference type="InterPro" id="IPR050884">
    <property type="entry name" value="CNP_phosphodiesterase-III"/>
</dbReference>
<dbReference type="InterPro" id="IPR004843">
    <property type="entry name" value="Calcineurin-like_PHP"/>
</dbReference>
<dbReference type="Pfam" id="PF00149">
    <property type="entry name" value="Metallophos"/>
    <property type="match status" value="1"/>
</dbReference>
<dbReference type="OrthoDB" id="7513at2157"/>
<dbReference type="Gene3D" id="3.60.21.10">
    <property type="match status" value="1"/>
</dbReference>
<evidence type="ECO:0000256" key="1">
    <source>
        <dbReference type="ARBA" id="ARBA00022723"/>
    </source>
</evidence>
<dbReference type="RefSeq" id="WP_091699648.1">
    <property type="nucleotide sequence ID" value="NZ_FOAK01000010.1"/>
</dbReference>
<dbReference type="PANTHER" id="PTHR42988:SF2">
    <property type="entry name" value="CYCLIC NUCLEOTIDE PHOSPHODIESTERASE CBUA0032-RELATED"/>
    <property type="match status" value="1"/>
</dbReference>
<keyword evidence="1" id="KW-0479">Metal-binding</keyword>
<dbReference type="STRING" id="190974.SAMN05216439_0030"/>
<name>A0A1H7MMZ3_9EURY</name>
<dbReference type="AlphaFoldDB" id="A0A1H7MMZ3"/>
<evidence type="ECO:0000259" key="5">
    <source>
        <dbReference type="Pfam" id="PF00149"/>
    </source>
</evidence>
<dbReference type="GO" id="GO:0016787">
    <property type="term" value="F:hydrolase activity"/>
    <property type="evidence" value="ECO:0007669"/>
    <property type="project" value="UniProtKB-KW"/>
</dbReference>
<organism evidence="6 7">
    <name type="scientific">Methanobrevibacter gottschalkii</name>
    <dbReference type="NCBI Taxonomy" id="190974"/>
    <lineage>
        <taxon>Archaea</taxon>
        <taxon>Methanobacteriati</taxon>
        <taxon>Methanobacteriota</taxon>
        <taxon>Methanomada group</taxon>
        <taxon>Methanobacteria</taxon>
        <taxon>Methanobacteriales</taxon>
        <taxon>Methanobacteriaceae</taxon>
        <taxon>Methanobrevibacter</taxon>
    </lineage>
</organism>
<dbReference type="InterPro" id="IPR029052">
    <property type="entry name" value="Metallo-depent_PP-like"/>
</dbReference>
<proteinExistence type="inferred from homology"/>
<protein>
    <submittedName>
        <fullName evidence="6">Phosphoesterase, MJ0936 family</fullName>
    </submittedName>
</protein>
<dbReference type="SUPFAM" id="SSF56300">
    <property type="entry name" value="Metallo-dependent phosphatases"/>
    <property type="match status" value="1"/>
</dbReference>
<dbReference type="PANTHER" id="PTHR42988">
    <property type="entry name" value="PHOSPHOHYDROLASE"/>
    <property type="match status" value="1"/>
</dbReference>
<dbReference type="EMBL" id="FOAK01000010">
    <property type="protein sequence ID" value="SEL12593.1"/>
    <property type="molecule type" value="Genomic_DNA"/>
</dbReference>
<sequence>MTLIVHISDLHVCENEFDEDIFMQAVSEINSLQPDMIILTGDITNSGYYAEFQQATKYLEMFEAPLFAVPGNHDARNLGYQTFEELIGERSWKLTMDGNLTVIGLDSSSPDENRGHIGNPQHMWLEHQLDECAINENFSIVALHHHVISIPQTGRERNVLSDAGDVLKTLTNHEVDLVLSGHKHVPNIWKLNNTIVVNAGSLCSKKLRGKIKNSYMMYNVTDDEIEIFLNNMDGEKFLFGKYARNVL</sequence>
<evidence type="ECO:0000256" key="3">
    <source>
        <dbReference type="ARBA" id="ARBA00023004"/>
    </source>
</evidence>
<dbReference type="CDD" id="cd07400">
    <property type="entry name" value="MPP_1"/>
    <property type="match status" value="1"/>
</dbReference>
<dbReference type="GO" id="GO:0046872">
    <property type="term" value="F:metal ion binding"/>
    <property type="evidence" value="ECO:0007669"/>
    <property type="project" value="UniProtKB-KW"/>
</dbReference>
<feature type="domain" description="Calcineurin-like phosphoesterase" evidence="5">
    <location>
        <begin position="4"/>
        <end position="186"/>
    </location>
</feature>
<reference evidence="6 7" key="1">
    <citation type="submission" date="2016-10" db="EMBL/GenBank/DDBJ databases">
        <authorList>
            <person name="de Groot N.N."/>
        </authorList>
    </citation>
    <scope>NUCLEOTIDE SEQUENCE [LARGE SCALE GENOMIC DNA]</scope>
    <source>
        <strain evidence="6 7">DSM 11978</strain>
    </source>
</reference>
<accession>A0A1H7MMZ3</accession>
<evidence type="ECO:0000313" key="6">
    <source>
        <dbReference type="EMBL" id="SEL12593.1"/>
    </source>
</evidence>
<gene>
    <name evidence="6" type="ORF">SAMN05216439_0030</name>
</gene>
<evidence type="ECO:0000256" key="4">
    <source>
        <dbReference type="ARBA" id="ARBA00025742"/>
    </source>
</evidence>
<keyword evidence="2" id="KW-0378">Hydrolase</keyword>
<keyword evidence="3" id="KW-0408">Iron</keyword>
<dbReference type="Proteomes" id="UP000199506">
    <property type="component" value="Unassembled WGS sequence"/>
</dbReference>